<evidence type="ECO:0000313" key="3">
    <source>
        <dbReference type="Proteomes" id="UP001582793"/>
    </source>
</evidence>
<dbReference type="InterPro" id="IPR000182">
    <property type="entry name" value="GNAT_dom"/>
</dbReference>
<organism evidence="2 3">
    <name type="scientific">Polymorphospora lycopeni</name>
    <dbReference type="NCBI Taxonomy" id="3140240"/>
    <lineage>
        <taxon>Bacteria</taxon>
        <taxon>Bacillati</taxon>
        <taxon>Actinomycetota</taxon>
        <taxon>Actinomycetes</taxon>
        <taxon>Micromonosporales</taxon>
        <taxon>Micromonosporaceae</taxon>
        <taxon>Polymorphospora</taxon>
    </lineage>
</organism>
<accession>A0ABV5D0J4</accession>
<comment type="caution">
    <text evidence="2">The sequence shown here is derived from an EMBL/GenBank/DDBJ whole genome shotgun (WGS) entry which is preliminary data.</text>
</comment>
<reference evidence="2 3" key="1">
    <citation type="submission" date="2024-04" db="EMBL/GenBank/DDBJ databases">
        <title>Polymorphospora sp. isolated from Baiyangdian Lake in Xiong'an New Area.</title>
        <authorList>
            <person name="Zhang X."/>
            <person name="Liu J."/>
        </authorList>
    </citation>
    <scope>NUCLEOTIDE SEQUENCE [LARGE SCALE GENOMIC DNA]</scope>
    <source>
        <strain evidence="2 3">2-325</strain>
    </source>
</reference>
<evidence type="ECO:0000313" key="2">
    <source>
        <dbReference type="EMBL" id="MFB6397650.1"/>
    </source>
</evidence>
<dbReference type="RefSeq" id="WP_375736665.1">
    <property type="nucleotide sequence ID" value="NZ_JBCGDC010000158.1"/>
</dbReference>
<dbReference type="Pfam" id="PF00583">
    <property type="entry name" value="Acetyltransf_1"/>
    <property type="match status" value="1"/>
</dbReference>
<dbReference type="Proteomes" id="UP001582793">
    <property type="component" value="Unassembled WGS sequence"/>
</dbReference>
<keyword evidence="3" id="KW-1185">Reference proteome</keyword>
<name>A0ABV5D0J4_9ACTN</name>
<dbReference type="CDD" id="cd04301">
    <property type="entry name" value="NAT_SF"/>
    <property type="match status" value="1"/>
</dbReference>
<dbReference type="Gene3D" id="3.40.630.30">
    <property type="match status" value="1"/>
</dbReference>
<sequence>MPDEKVEVHPATADRWDDVATLLGAGQTKQHCWCTYFRMSSGAYSRGSDEERERLLRDLTGRRPAPGLIAYAGGEPVGWIGLGPRADLERLNRSRTIPKIDDRPVWSVVCFLVRPGHRRRGIAHTLLAAAVDRARAEGACGLEGYPADPDGGRLDNTFAYFGTLGLFEAAGFRRVRPTASRASGRTRWVVRLDLP</sequence>
<dbReference type="PROSITE" id="PS51186">
    <property type="entry name" value="GNAT"/>
    <property type="match status" value="1"/>
</dbReference>
<dbReference type="EMBL" id="JBCGDC010000158">
    <property type="protein sequence ID" value="MFB6397650.1"/>
    <property type="molecule type" value="Genomic_DNA"/>
</dbReference>
<dbReference type="InterPro" id="IPR016181">
    <property type="entry name" value="Acyl_CoA_acyltransferase"/>
</dbReference>
<feature type="domain" description="N-acetyltransferase" evidence="1">
    <location>
        <begin position="6"/>
        <end position="195"/>
    </location>
</feature>
<evidence type="ECO:0000259" key="1">
    <source>
        <dbReference type="PROSITE" id="PS51186"/>
    </source>
</evidence>
<proteinExistence type="predicted"/>
<protein>
    <submittedName>
        <fullName evidence="2">GNAT family N-acetyltransferase</fullName>
    </submittedName>
</protein>
<gene>
    <name evidence="2" type="ORF">AAFH96_31835</name>
</gene>
<dbReference type="SUPFAM" id="SSF55729">
    <property type="entry name" value="Acyl-CoA N-acyltransferases (Nat)"/>
    <property type="match status" value="1"/>
</dbReference>